<protein>
    <submittedName>
        <fullName evidence="1">Uncharacterized protein</fullName>
    </submittedName>
</protein>
<dbReference type="EMBL" id="CP032326">
    <property type="protein sequence ID" value="QCO00242.1"/>
    <property type="molecule type" value="Genomic_DNA"/>
</dbReference>
<dbReference type="Proteomes" id="UP000298595">
    <property type="component" value="Plasmid p5"/>
</dbReference>
<geneLocation type="plasmid" evidence="1 2">
    <name>p5</name>
</geneLocation>
<dbReference type="KEGG" id="aare:D3093_33940"/>
<name>A0A4D8Q1K6_9PROT</name>
<organism evidence="1 2">
    <name type="scientific">Azospirillum argentinense</name>
    <dbReference type="NCBI Taxonomy" id="2970906"/>
    <lineage>
        <taxon>Bacteria</taxon>
        <taxon>Pseudomonadati</taxon>
        <taxon>Pseudomonadota</taxon>
        <taxon>Alphaproteobacteria</taxon>
        <taxon>Rhodospirillales</taxon>
        <taxon>Azospirillaceae</taxon>
        <taxon>Azospirillum</taxon>
    </lineage>
</organism>
<keyword evidence="1" id="KW-0614">Plasmid</keyword>
<accession>A0A4D8Q1K6</accession>
<reference evidence="1 2" key="1">
    <citation type="submission" date="2018-09" db="EMBL/GenBank/DDBJ databases">
        <title>Whole genome based analysis of evolution and adaptive divergence in Indian and Brazilian strains of Azospirillum brasilense.</title>
        <authorList>
            <person name="Singh C."/>
            <person name="Tripathi A.K."/>
        </authorList>
    </citation>
    <scope>NUCLEOTIDE SEQUENCE [LARGE SCALE GENOMIC DNA]</scope>
    <source>
        <strain evidence="1 2">MTCC4035</strain>
        <plasmid evidence="1 2">p5</plasmid>
    </source>
</reference>
<sequence length="137" mass="14552">MCGIVVCMALSGCQTTTPAKMDAASLPKSMADACYAAATVAKQANPRTTQDCSCVMSFLAENIKPTKKDEIYRNNGARDFLITFGKMVNPEGLLAGTRMTQDAIVIKAGPDWFDKTRALGIMAQERCPGAPGVAVLD</sequence>
<evidence type="ECO:0000313" key="2">
    <source>
        <dbReference type="Proteomes" id="UP000298595"/>
    </source>
</evidence>
<gene>
    <name evidence="1" type="ORF">D3093_33940</name>
</gene>
<dbReference type="AlphaFoldDB" id="A0A4D8Q1K6"/>
<proteinExistence type="predicted"/>
<evidence type="ECO:0000313" key="1">
    <source>
        <dbReference type="EMBL" id="QCO00242.1"/>
    </source>
</evidence>